<dbReference type="PANTHER" id="PTHR30483">
    <property type="entry name" value="LEUCINE-SPECIFIC-BINDING PROTEIN"/>
    <property type="match status" value="1"/>
</dbReference>
<evidence type="ECO:0000313" key="5">
    <source>
        <dbReference type="EMBL" id="TXL71935.1"/>
    </source>
</evidence>
<dbReference type="PANTHER" id="PTHR30483:SF6">
    <property type="entry name" value="PERIPLASMIC BINDING PROTEIN OF ABC TRANSPORTER FOR NATURAL AMINO ACIDS"/>
    <property type="match status" value="1"/>
</dbReference>
<dbReference type="InterPro" id="IPR051010">
    <property type="entry name" value="BCAA_transport"/>
</dbReference>
<dbReference type="Gene3D" id="3.40.50.2300">
    <property type="match status" value="2"/>
</dbReference>
<protein>
    <submittedName>
        <fullName evidence="5">ABC transporter substrate-binding protein</fullName>
    </submittedName>
</protein>
<keyword evidence="6" id="KW-1185">Reference proteome</keyword>
<comment type="caution">
    <text evidence="5">The sequence shown here is derived from an EMBL/GenBank/DDBJ whole genome shotgun (WGS) entry which is preliminary data.</text>
</comment>
<gene>
    <name evidence="5" type="ORF">FHP25_27990</name>
</gene>
<feature type="domain" description="Leucine-binding protein" evidence="4">
    <location>
        <begin position="26"/>
        <end position="364"/>
    </location>
</feature>
<dbReference type="OrthoDB" id="5450279at2"/>
<organism evidence="5 6">
    <name type="scientific">Vineibacter terrae</name>
    <dbReference type="NCBI Taxonomy" id="2586908"/>
    <lineage>
        <taxon>Bacteria</taxon>
        <taxon>Pseudomonadati</taxon>
        <taxon>Pseudomonadota</taxon>
        <taxon>Alphaproteobacteria</taxon>
        <taxon>Hyphomicrobiales</taxon>
        <taxon>Vineibacter</taxon>
    </lineage>
</organism>
<sequence>MFAGMATVGLLAAFSAAAQKPSMKDEVRIGVLTDMASAYSDLVGAGSVIAARMAIEDFEAAEKPSFKIKLYSADHQNKADVASNIARRWFDQDGVDMITDVTGASVALAVSKLAPVYDKVILMTSSGQPSLTSEDCQKTVLHWTYNTFAVGRSTAEIVTREGGSTWFFITADYAGGRSMEEGATAGVRAAGGKVLGSAKHPPAATTDFASQLLTAQSSGAKVVGLANAGADAINTIKQAREFGIQRQQTLAAALLFITDVHSLGLPLAQGMYMTSAFYWDLNEASRTWSRRFFERHGKMPTMVQAGLYSATLHYLKAVKAASTVDAQTVVRQMRATPVRDMFTQSGYIRDDGLMVHDLYSFKVKAPADSKEPWDLLSLRATIPGDQAFAPLSESKCAHVVAR</sequence>
<evidence type="ECO:0000256" key="3">
    <source>
        <dbReference type="ARBA" id="ARBA00022970"/>
    </source>
</evidence>
<evidence type="ECO:0000256" key="2">
    <source>
        <dbReference type="ARBA" id="ARBA00022729"/>
    </source>
</evidence>
<evidence type="ECO:0000256" key="1">
    <source>
        <dbReference type="ARBA" id="ARBA00010062"/>
    </source>
</evidence>
<dbReference type="SUPFAM" id="SSF53822">
    <property type="entry name" value="Periplasmic binding protein-like I"/>
    <property type="match status" value="1"/>
</dbReference>
<name>A0A5C8PEL8_9HYPH</name>
<keyword evidence="2" id="KW-0732">Signal</keyword>
<keyword evidence="3" id="KW-0813">Transport</keyword>
<dbReference type="EMBL" id="VDUZ01000038">
    <property type="protein sequence ID" value="TXL71935.1"/>
    <property type="molecule type" value="Genomic_DNA"/>
</dbReference>
<comment type="similarity">
    <text evidence="1">Belongs to the leucine-binding protein family.</text>
</comment>
<dbReference type="CDD" id="cd06327">
    <property type="entry name" value="PBP1_SBP-like"/>
    <property type="match status" value="1"/>
</dbReference>
<proteinExistence type="inferred from homology"/>
<dbReference type="InterPro" id="IPR028081">
    <property type="entry name" value="Leu-bd"/>
</dbReference>
<keyword evidence="3" id="KW-0029">Amino-acid transport</keyword>
<dbReference type="Pfam" id="PF13458">
    <property type="entry name" value="Peripla_BP_6"/>
    <property type="match status" value="1"/>
</dbReference>
<accession>A0A5C8PEL8</accession>
<dbReference type="AlphaFoldDB" id="A0A5C8PEL8"/>
<evidence type="ECO:0000313" key="6">
    <source>
        <dbReference type="Proteomes" id="UP000321638"/>
    </source>
</evidence>
<evidence type="ECO:0000259" key="4">
    <source>
        <dbReference type="Pfam" id="PF13458"/>
    </source>
</evidence>
<dbReference type="GO" id="GO:0006865">
    <property type="term" value="P:amino acid transport"/>
    <property type="evidence" value="ECO:0007669"/>
    <property type="project" value="UniProtKB-KW"/>
</dbReference>
<dbReference type="Proteomes" id="UP000321638">
    <property type="component" value="Unassembled WGS sequence"/>
</dbReference>
<dbReference type="InterPro" id="IPR028082">
    <property type="entry name" value="Peripla_BP_I"/>
</dbReference>
<reference evidence="5 6" key="1">
    <citation type="submission" date="2019-06" db="EMBL/GenBank/DDBJ databases">
        <title>New taxonomy in bacterial strain CC-CFT640, isolated from vineyard.</title>
        <authorList>
            <person name="Lin S.-Y."/>
            <person name="Tsai C.-F."/>
            <person name="Young C.-C."/>
        </authorList>
    </citation>
    <scope>NUCLEOTIDE SEQUENCE [LARGE SCALE GENOMIC DNA]</scope>
    <source>
        <strain evidence="5 6">CC-CFT640</strain>
    </source>
</reference>